<dbReference type="RefSeq" id="WP_109235746.1">
    <property type="nucleotide sequence ID" value="NZ_BMXZ01000001.1"/>
</dbReference>
<evidence type="ECO:0000313" key="2">
    <source>
        <dbReference type="EMBL" id="PWD84579.1"/>
    </source>
</evidence>
<organism evidence="2 3">
    <name type="scientific">Ignatzschineria indica</name>
    <dbReference type="NCBI Taxonomy" id="472583"/>
    <lineage>
        <taxon>Bacteria</taxon>
        <taxon>Pseudomonadati</taxon>
        <taxon>Pseudomonadota</taxon>
        <taxon>Gammaproteobacteria</taxon>
        <taxon>Cardiobacteriales</taxon>
        <taxon>Ignatzschineriaceae</taxon>
        <taxon>Ignatzschineria</taxon>
    </lineage>
</organism>
<feature type="domain" description="NYN" evidence="1">
    <location>
        <begin position="106"/>
        <end position="201"/>
    </location>
</feature>
<accession>A0A2U2AMY9</accession>
<name>A0A2U2AMY9_9GAMM</name>
<dbReference type="Gene3D" id="3.40.50.1010">
    <property type="entry name" value="5'-nuclease"/>
    <property type="match status" value="1"/>
</dbReference>
<proteinExistence type="predicted"/>
<sequence>MSTAILIDGAFLIKRSRYLSKKYPKGLSQEEINTICYDPQKVATFIFEYALSHLNTKKEGRKRDLYRIFFYDCPPAQYKGHNPISKDAYDSTKTKEYQFRTALHTELKKLRKVALRFGEITHTNWTYKDRVIQDLLKDKKRFEDITKDDVHLSFRQKGVDMKIGIDISSLTLKKLVKQIILIAGDADFVPAAKLARREGIDFILDPMGLNINSELFEHIDGLHSPKKDLIWIPRNNKQNPSKK</sequence>
<keyword evidence="3" id="KW-1185">Reference proteome</keyword>
<evidence type="ECO:0000313" key="3">
    <source>
        <dbReference type="Proteomes" id="UP000244948"/>
    </source>
</evidence>
<protein>
    <recommendedName>
        <fullName evidence="1">NYN domain-containing protein</fullName>
    </recommendedName>
</protein>
<dbReference type="GO" id="GO:0004540">
    <property type="term" value="F:RNA nuclease activity"/>
    <property type="evidence" value="ECO:0007669"/>
    <property type="project" value="InterPro"/>
</dbReference>
<comment type="caution">
    <text evidence="2">The sequence shown here is derived from an EMBL/GenBank/DDBJ whole genome shotgun (WGS) entry which is preliminary data.</text>
</comment>
<dbReference type="AlphaFoldDB" id="A0A2U2AMY9"/>
<reference evidence="2 3" key="1">
    <citation type="journal article" date="2018" name="Genome Announc.">
        <title>Ignatzschineria cameli sp. nov., isolated from necrotic foot tissue of dromedaries (Camelus dromedarius) and associated maggots (Wohlfahrtia species) in Dubai.</title>
        <authorList>
            <person name="Tsang C.C."/>
            <person name="Tang J.Y."/>
            <person name="Fong J.Y."/>
            <person name="Kinne J."/>
            <person name="Lee H.H."/>
            <person name="Joseph M."/>
            <person name="Jose S."/>
            <person name="Schuster R.K."/>
            <person name="Tang Y."/>
            <person name="Sivakumar S."/>
            <person name="Chen J.H."/>
            <person name="Teng J.L."/>
            <person name="Lau S.K."/>
            <person name="Wernery U."/>
            <person name="Woo P.C."/>
        </authorList>
    </citation>
    <scope>NUCLEOTIDE SEQUENCE [LARGE SCALE GENOMIC DNA]</scope>
    <source>
        <strain evidence="2 3">KCTC 22643</strain>
    </source>
</reference>
<dbReference type="CDD" id="cd18722">
    <property type="entry name" value="PIN_NicB-like"/>
    <property type="match status" value="1"/>
</dbReference>
<evidence type="ECO:0000259" key="1">
    <source>
        <dbReference type="Pfam" id="PF01936"/>
    </source>
</evidence>
<dbReference type="Pfam" id="PF01936">
    <property type="entry name" value="NYN"/>
    <property type="match status" value="1"/>
</dbReference>
<dbReference type="InterPro" id="IPR021139">
    <property type="entry name" value="NYN"/>
</dbReference>
<dbReference type="EMBL" id="QEWR01000002">
    <property type="protein sequence ID" value="PWD84579.1"/>
    <property type="molecule type" value="Genomic_DNA"/>
</dbReference>
<dbReference type="Proteomes" id="UP000244948">
    <property type="component" value="Unassembled WGS sequence"/>
</dbReference>
<gene>
    <name evidence="2" type="ORF">DC082_03335</name>
</gene>